<feature type="compositionally biased region" description="Polar residues" evidence="7">
    <location>
        <begin position="377"/>
        <end position="390"/>
    </location>
</feature>
<proteinExistence type="predicted"/>
<feature type="region of interest" description="Disordered" evidence="7">
    <location>
        <begin position="438"/>
        <end position="550"/>
    </location>
</feature>
<dbReference type="SUPFAM" id="SSF55785">
    <property type="entry name" value="PYP-like sensor domain (PAS domain)"/>
    <property type="match status" value="2"/>
</dbReference>
<accession>A0A9J6E147</accession>
<dbReference type="Pfam" id="PF08447">
    <property type="entry name" value="PAS_3"/>
    <property type="match status" value="1"/>
</dbReference>
<dbReference type="SMART" id="SM00091">
    <property type="entry name" value="PAS"/>
    <property type="match status" value="2"/>
</dbReference>
<dbReference type="GO" id="GO:0000977">
    <property type="term" value="F:RNA polymerase II transcription regulatory region sequence-specific DNA binding"/>
    <property type="evidence" value="ECO:0007669"/>
    <property type="project" value="TreeGrafter"/>
</dbReference>
<dbReference type="InterPro" id="IPR013767">
    <property type="entry name" value="PAS_fold"/>
</dbReference>
<evidence type="ECO:0000256" key="1">
    <source>
        <dbReference type="ARBA" id="ARBA00004123"/>
    </source>
</evidence>
<feature type="compositionally biased region" description="Low complexity" evidence="7">
    <location>
        <begin position="450"/>
        <end position="469"/>
    </location>
</feature>
<dbReference type="GO" id="GO:0005634">
    <property type="term" value="C:nucleus"/>
    <property type="evidence" value="ECO:0007669"/>
    <property type="project" value="UniProtKB-SubCell"/>
</dbReference>
<dbReference type="InterPro" id="IPR013655">
    <property type="entry name" value="PAS_fold_3"/>
</dbReference>
<dbReference type="Gene3D" id="3.30.450.20">
    <property type="entry name" value="PAS domain"/>
    <property type="match status" value="2"/>
</dbReference>
<dbReference type="AlphaFoldDB" id="A0A9J6E147"/>
<feature type="compositionally biased region" description="Low complexity" evidence="7">
    <location>
        <begin position="500"/>
        <end position="514"/>
    </location>
</feature>
<evidence type="ECO:0000256" key="4">
    <source>
        <dbReference type="ARBA" id="ARBA00023125"/>
    </source>
</evidence>
<dbReference type="PANTHER" id="PTHR23043">
    <property type="entry name" value="HYPOXIA-INDUCIBLE FACTOR 1 ALPHA"/>
    <property type="match status" value="1"/>
</dbReference>
<dbReference type="GO" id="GO:0010557">
    <property type="term" value="P:positive regulation of macromolecule biosynthetic process"/>
    <property type="evidence" value="ECO:0007669"/>
    <property type="project" value="UniProtKB-ARBA"/>
</dbReference>
<keyword evidence="6" id="KW-0539">Nucleus</keyword>
<dbReference type="PROSITE" id="PS50112">
    <property type="entry name" value="PAS"/>
    <property type="match status" value="2"/>
</dbReference>
<dbReference type="Pfam" id="PF00989">
    <property type="entry name" value="PAS"/>
    <property type="match status" value="1"/>
</dbReference>
<feature type="compositionally biased region" description="Low complexity" evidence="7">
    <location>
        <begin position="477"/>
        <end position="486"/>
    </location>
</feature>
<sequence>MRRTQQPLENYYRLLGGASLRGRSINNFAVDIFEQHQGTHILQSLDGFTFALGADGRFLYISETVSIYLGLSQVEMTGSSVFDYVHHQDHAELAEQLGINLSQSVSSPSGGSGGSDDGSSTPNSLDRPAPVMTLSSSAAYKGLERSFCVVLVLCHLRPQYSFSPGRSKQPPQILGMVAMAIALPPPSVNEVRLECDMFVTRLGFDFRIAHCEPRVADLLDYSPEDLAGRNLYALVHGQDVHKLRKCPRRTVSLFARPMMNKGQVMSGYYRIMNKNGGFTWMQTCATVICNNKNSEEQSIICVNYVLSGVEYEHCVMDCSQMRGLGDIKPDDPSNSERGSTPENEPRDERSPGRATEPSPKGHEAPPSSTPALGGSQDVPSEQQQHLTQLGTVGKLDSLRNAKIRGTRRSDSNYVQMACHTYVDAYQVRMEPNMRQLVQRATRRQPHRPAAPRLPARGARTRAAAVLAPSARDRAAARRACSRQARPGASRRRTATDGPPSRRWWSSTTRSAVSSQGPASGNGDDSCDGPDGLSRPWKAGGGSGQVSTGEGLTVRELEDAMKKHLPEVRSARSAAIQWIGAPHQSGTGASAHAAGGPLPASTLLRQLYVNRESVIRSGSHVSAASSRPTYYGDVPTPPEGPWTTPDAFVLPPYAGYVEPPPPFSAVTPPSSVSPRDNKLGLTESPAFSEAAAVAAAAAMPHMRHYVSAAELPLKPQVLVHPGSLDYATPQEQQLYAGGFHLYGKPNGAWYSQQPNT</sequence>
<evidence type="ECO:0000259" key="8">
    <source>
        <dbReference type="PROSITE" id="PS50112"/>
    </source>
</evidence>
<dbReference type="SMART" id="SM00086">
    <property type="entry name" value="PAC"/>
    <property type="match status" value="1"/>
</dbReference>
<evidence type="ECO:0000313" key="9">
    <source>
        <dbReference type="EMBL" id="KAH8027885.1"/>
    </source>
</evidence>
<feature type="domain" description="PAS" evidence="8">
    <location>
        <begin position="207"/>
        <end position="245"/>
    </location>
</feature>
<keyword evidence="10" id="KW-1185">Reference proteome</keyword>
<dbReference type="InterPro" id="IPR000014">
    <property type="entry name" value="PAS"/>
</dbReference>
<dbReference type="InterPro" id="IPR001610">
    <property type="entry name" value="PAC"/>
</dbReference>
<reference evidence="9" key="1">
    <citation type="journal article" date="2020" name="Cell">
        <title>Large-Scale Comparative Analyses of Tick Genomes Elucidate Their Genetic Diversity and Vector Capacities.</title>
        <authorList>
            <consortium name="Tick Genome and Microbiome Consortium (TIGMIC)"/>
            <person name="Jia N."/>
            <person name="Wang J."/>
            <person name="Shi W."/>
            <person name="Du L."/>
            <person name="Sun Y."/>
            <person name="Zhan W."/>
            <person name="Jiang J.F."/>
            <person name="Wang Q."/>
            <person name="Zhang B."/>
            <person name="Ji P."/>
            <person name="Bell-Sakyi L."/>
            <person name="Cui X.M."/>
            <person name="Yuan T.T."/>
            <person name="Jiang B.G."/>
            <person name="Yang W.F."/>
            <person name="Lam T.T."/>
            <person name="Chang Q.C."/>
            <person name="Ding S.J."/>
            <person name="Wang X.J."/>
            <person name="Zhu J.G."/>
            <person name="Ruan X.D."/>
            <person name="Zhao L."/>
            <person name="Wei J.T."/>
            <person name="Ye R.Z."/>
            <person name="Que T.C."/>
            <person name="Du C.H."/>
            <person name="Zhou Y.H."/>
            <person name="Cheng J.X."/>
            <person name="Dai P.F."/>
            <person name="Guo W.B."/>
            <person name="Han X.H."/>
            <person name="Huang E.J."/>
            <person name="Li L.F."/>
            <person name="Wei W."/>
            <person name="Gao Y.C."/>
            <person name="Liu J.Z."/>
            <person name="Shao H.Z."/>
            <person name="Wang X."/>
            <person name="Wang C.C."/>
            <person name="Yang T.C."/>
            <person name="Huo Q.B."/>
            <person name="Li W."/>
            <person name="Chen H.Y."/>
            <person name="Chen S.E."/>
            <person name="Zhou L.G."/>
            <person name="Ni X.B."/>
            <person name="Tian J.H."/>
            <person name="Sheng Y."/>
            <person name="Liu T."/>
            <person name="Pan Y.S."/>
            <person name="Xia L.Y."/>
            <person name="Li J."/>
            <person name="Zhao F."/>
            <person name="Cao W.C."/>
        </authorList>
    </citation>
    <scope>NUCLEOTIDE SEQUENCE</scope>
    <source>
        <strain evidence="9">Rmic-2018</strain>
    </source>
</reference>
<evidence type="ECO:0000256" key="2">
    <source>
        <dbReference type="ARBA" id="ARBA00022737"/>
    </source>
</evidence>
<evidence type="ECO:0000256" key="3">
    <source>
        <dbReference type="ARBA" id="ARBA00023015"/>
    </source>
</evidence>
<gene>
    <name evidence="9" type="ORF">HPB51_011115</name>
</gene>
<protein>
    <recommendedName>
        <fullName evidence="8">PAS domain-containing protein</fullName>
    </recommendedName>
</protein>
<keyword evidence="4" id="KW-0238">DNA-binding</keyword>
<reference evidence="9" key="2">
    <citation type="submission" date="2021-09" db="EMBL/GenBank/DDBJ databases">
        <authorList>
            <person name="Jia N."/>
            <person name="Wang J."/>
            <person name="Shi W."/>
            <person name="Du L."/>
            <person name="Sun Y."/>
            <person name="Zhan W."/>
            <person name="Jiang J."/>
            <person name="Wang Q."/>
            <person name="Zhang B."/>
            <person name="Ji P."/>
            <person name="Sakyi L.B."/>
            <person name="Cui X."/>
            <person name="Yuan T."/>
            <person name="Jiang B."/>
            <person name="Yang W."/>
            <person name="Lam T.T.-Y."/>
            <person name="Chang Q."/>
            <person name="Ding S."/>
            <person name="Wang X."/>
            <person name="Zhu J."/>
            <person name="Ruan X."/>
            <person name="Zhao L."/>
            <person name="Wei J."/>
            <person name="Que T."/>
            <person name="Du C."/>
            <person name="Cheng J."/>
            <person name="Dai P."/>
            <person name="Han X."/>
            <person name="Huang E."/>
            <person name="Gao Y."/>
            <person name="Liu J."/>
            <person name="Shao H."/>
            <person name="Ye R."/>
            <person name="Li L."/>
            <person name="Wei W."/>
            <person name="Wang X."/>
            <person name="Wang C."/>
            <person name="Huo Q."/>
            <person name="Li W."/>
            <person name="Guo W."/>
            <person name="Chen H."/>
            <person name="Chen S."/>
            <person name="Zhou L."/>
            <person name="Zhou L."/>
            <person name="Ni X."/>
            <person name="Tian J."/>
            <person name="Zhou Y."/>
            <person name="Sheng Y."/>
            <person name="Liu T."/>
            <person name="Pan Y."/>
            <person name="Xia L."/>
            <person name="Li J."/>
            <person name="Zhao F."/>
            <person name="Cao W."/>
        </authorList>
    </citation>
    <scope>NUCLEOTIDE SEQUENCE</scope>
    <source>
        <strain evidence="9">Rmic-2018</strain>
        <tissue evidence="9">Larvae</tissue>
    </source>
</reference>
<dbReference type="EMBL" id="JABSTU010000006">
    <property type="protein sequence ID" value="KAH8027885.1"/>
    <property type="molecule type" value="Genomic_DNA"/>
</dbReference>
<dbReference type="CDD" id="cd00130">
    <property type="entry name" value="PAS"/>
    <property type="match status" value="2"/>
</dbReference>
<feature type="domain" description="PAS" evidence="8">
    <location>
        <begin position="34"/>
        <end position="104"/>
    </location>
</feature>
<keyword evidence="3" id="KW-0805">Transcription regulation</keyword>
<comment type="caution">
    <text evidence="9">The sequence shown here is derived from an EMBL/GenBank/DDBJ whole genome shotgun (WGS) entry which is preliminary data.</text>
</comment>
<name>A0A9J6E147_RHIMP</name>
<feature type="region of interest" description="Disordered" evidence="7">
    <location>
        <begin position="324"/>
        <end position="393"/>
    </location>
</feature>
<dbReference type="GO" id="GO:0000981">
    <property type="term" value="F:DNA-binding transcription factor activity, RNA polymerase II-specific"/>
    <property type="evidence" value="ECO:0007669"/>
    <property type="project" value="TreeGrafter"/>
</dbReference>
<evidence type="ECO:0000256" key="5">
    <source>
        <dbReference type="ARBA" id="ARBA00023163"/>
    </source>
</evidence>
<keyword evidence="5" id="KW-0804">Transcription</keyword>
<dbReference type="PANTHER" id="PTHR23043:SF26">
    <property type="entry name" value="PROTEIN TRACHEALESS"/>
    <property type="match status" value="1"/>
</dbReference>
<dbReference type="Proteomes" id="UP000821866">
    <property type="component" value="Chromosome 4"/>
</dbReference>
<keyword evidence="2" id="KW-0677">Repeat</keyword>
<evidence type="ECO:0000313" key="10">
    <source>
        <dbReference type="Proteomes" id="UP000821866"/>
    </source>
</evidence>
<evidence type="ECO:0000256" key="7">
    <source>
        <dbReference type="SAM" id="MobiDB-lite"/>
    </source>
</evidence>
<evidence type="ECO:0000256" key="6">
    <source>
        <dbReference type="ARBA" id="ARBA00023242"/>
    </source>
</evidence>
<comment type="subcellular location">
    <subcellularLocation>
        <location evidence="1">Nucleus</location>
    </subcellularLocation>
</comment>
<organism evidence="9 10">
    <name type="scientific">Rhipicephalus microplus</name>
    <name type="common">Cattle tick</name>
    <name type="synonym">Boophilus microplus</name>
    <dbReference type="NCBI Taxonomy" id="6941"/>
    <lineage>
        <taxon>Eukaryota</taxon>
        <taxon>Metazoa</taxon>
        <taxon>Ecdysozoa</taxon>
        <taxon>Arthropoda</taxon>
        <taxon>Chelicerata</taxon>
        <taxon>Arachnida</taxon>
        <taxon>Acari</taxon>
        <taxon>Parasitiformes</taxon>
        <taxon>Ixodida</taxon>
        <taxon>Ixodoidea</taxon>
        <taxon>Ixodidae</taxon>
        <taxon>Rhipicephalinae</taxon>
        <taxon>Rhipicephalus</taxon>
        <taxon>Boophilus</taxon>
    </lineage>
</organism>
<feature type="region of interest" description="Disordered" evidence="7">
    <location>
        <begin position="104"/>
        <end position="128"/>
    </location>
</feature>
<dbReference type="InterPro" id="IPR035965">
    <property type="entry name" value="PAS-like_dom_sf"/>
</dbReference>
<dbReference type="FunFam" id="3.30.450.20:FF:000021">
    <property type="entry name" value="Neuronal PAS domain-containing protein 3"/>
    <property type="match status" value="1"/>
</dbReference>
<dbReference type="VEuPathDB" id="VectorBase:LOC119166901"/>